<organism evidence="2 3">
    <name type="scientific">Nannocystis punicea</name>
    <dbReference type="NCBI Taxonomy" id="2995304"/>
    <lineage>
        <taxon>Bacteria</taxon>
        <taxon>Pseudomonadati</taxon>
        <taxon>Myxococcota</taxon>
        <taxon>Polyangia</taxon>
        <taxon>Nannocystales</taxon>
        <taxon>Nannocystaceae</taxon>
        <taxon>Nannocystis</taxon>
    </lineage>
</organism>
<feature type="transmembrane region" description="Helical" evidence="1">
    <location>
        <begin position="120"/>
        <end position="137"/>
    </location>
</feature>
<evidence type="ECO:0000256" key="1">
    <source>
        <dbReference type="SAM" id="Phobius"/>
    </source>
</evidence>
<name>A0ABY7H7G6_9BACT</name>
<keyword evidence="1" id="KW-0812">Transmembrane</keyword>
<dbReference type="Pfam" id="PF20345">
    <property type="entry name" value="DUF6640"/>
    <property type="match status" value="1"/>
</dbReference>
<dbReference type="Proteomes" id="UP001164459">
    <property type="component" value="Chromosome"/>
</dbReference>
<keyword evidence="1" id="KW-0472">Membrane</keyword>
<gene>
    <name evidence="2" type="ORF">O0S08_03485</name>
</gene>
<accession>A0ABY7H7G6</accession>
<sequence>MADRTMRATPTGPRVLASVVALLTVVLPFAADWNATHLYNPAWSGHAKFHSAHTMALGAGLGLLGLVWLWRPGRFASGLAVLAIYWLTQASALAFPGTAVIDPEFADRLPRVGGITLNQLWGDAVFVGLLAISWVWARR</sequence>
<dbReference type="RefSeq" id="WP_269037533.1">
    <property type="nucleotide sequence ID" value="NZ_CP114040.1"/>
</dbReference>
<dbReference type="EMBL" id="CP114040">
    <property type="protein sequence ID" value="WAS95201.1"/>
    <property type="molecule type" value="Genomic_DNA"/>
</dbReference>
<evidence type="ECO:0000313" key="3">
    <source>
        <dbReference type="Proteomes" id="UP001164459"/>
    </source>
</evidence>
<feature type="transmembrane region" description="Helical" evidence="1">
    <location>
        <begin position="12"/>
        <end position="31"/>
    </location>
</feature>
<keyword evidence="1" id="KW-1133">Transmembrane helix</keyword>
<feature type="transmembrane region" description="Helical" evidence="1">
    <location>
        <begin position="51"/>
        <end position="70"/>
    </location>
</feature>
<reference evidence="2" key="1">
    <citation type="submission" date="2022-11" db="EMBL/GenBank/DDBJ databases">
        <title>Minimal conservation of predation-associated metabolite biosynthetic gene clusters underscores biosynthetic potential of Myxococcota including descriptions for ten novel species: Archangium lansinium sp. nov., Myxococcus landrumus sp. nov., Nannocystis bai.</title>
        <authorList>
            <person name="Ahearne A."/>
            <person name="Stevens C."/>
            <person name="Dowd S."/>
        </authorList>
    </citation>
    <scope>NUCLEOTIDE SEQUENCE</scope>
    <source>
        <strain evidence="2">Fl3</strain>
    </source>
</reference>
<dbReference type="InterPro" id="IPR046580">
    <property type="entry name" value="DUF6640"/>
</dbReference>
<evidence type="ECO:0000313" key="2">
    <source>
        <dbReference type="EMBL" id="WAS95201.1"/>
    </source>
</evidence>
<keyword evidence="3" id="KW-1185">Reference proteome</keyword>
<proteinExistence type="predicted"/>
<protein>
    <submittedName>
        <fullName evidence="2">Uncharacterized protein</fullName>
    </submittedName>
</protein>
<feature type="transmembrane region" description="Helical" evidence="1">
    <location>
        <begin position="82"/>
        <end position="100"/>
    </location>
</feature>